<evidence type="ECO:0000256" key="2">
    <source>
        <dbReference type="ARBA" id="ARBA00022723"/>
    </source>
</evidence>
<dbReference type="GO" id="GO:0051537">
    <property type="term" value="F:2 iron, 2 sulfur cluster binding"/>
    <property type="evidence" value="ECO:0007669"/>
    <property type="project" value="UniProtKB-KW"/>
</dbReference>
<reference evidence="7" key="1">
    <citation type="submission" date="2016-10" db="EMBL/GenBank/DDBJ databases">
        <authorList>
            <person name="Varghese N."/>
            <person name="Submissions S."/>
        </authorList>
    </citation>
    <scope>NUCLEOTIDE SEQUENCE [LARGE SCALE GENOMIC DNA]</scope>
    <source>
        <strain evidence="7">JCM 21621</strain>
    </source>
</reference>
<dbReference type="InterPro" id="IPR018967">
    <property type="entry name" value="FeS-contain_CDGSH-typ"/>
</dbReference>
<proteinExistence type="predicted"/>
<protein>
    <submittedName>
        <fullName evidence="6">Iron-binding zinc finger CDGSH type</fullName>
    </submittedName>
</protein>
<evidence type="ECO:0000256" key="1">
    <source>
        <dbReference type="ARBA" id="ARBA00022714"/>
    </source>
</evidence>
<keyword evidence="7" id="KW-1185">Reference proteome</keyword>
<organism evidence="6 7">
    <name type="scientific">Pseudomonas jinjuensis</name>
    <dbReference type="NCBI Taxonomy" id="198616"/>
    <lineage>
        <taxon>Bacteria</taxon>
        <taxon>Pseudomonadati</taxon>
        <taxon>Pseudomonadota</taxon>
        <taxon>Gammaproteobacteria</taxon>
        <taxon>Pseudomonadales</taxon>
        <taxon>Pseudomonadaceae</taxon>
        <taxon>Pseudomonas</taxon>
    </lineage>
</organism>
<keyword evidence="1" id="KW-0001">2Fe-2S</keyword>
<keyword evidence="2" id="KW-0479">Metal-binding</keyword>
<dbReference type="GO" id="GO:0005737">
    <property type="term" value="C:cytoplasm"/>
    <property type="evidence" value="ECO:0007669"/>
    <property type="project" value="UniProtKB-ARBA"/>
</dbReference>
<name>A0A1H0QSZ9_9PSED</name>
<evidence type="ECO:0000313" key="7">
    <source>
        <dbReference type="Proteomes" id="UP000242957"/>
    </source>
</evidence>
<keyword evidence="3" id="KW-0408">Iron</keyword>
<feature type="domain" description="Iron-binding zinc finger CDGSH type" evidence="5">
    <location>
        <begin position="47"/>
        <end position="69"/>
    </location>
</feature>
<dbReference type="OrthoDB" id="9795032at2"/>
<dbReference type="STRING" id="198616.SAMN05216193_12519"/>
<gene>
    <name evidence="6" type="ORF">SAMN05216193_12519</name>
</gene>
<dbReference type="EMBL" id="FNIJ01000025">
    <property type="protein sequence ID" value="SDP20493.1"/>
    <property type="molecule type" value="Genomic_DNA"/>
</dbReference>
<evidence type="ECO:0000256" key="4">
    <source>
        <dbReference type="ARBA" id="ARBA00023014"/>
    </source>
</evidence>
<sequence length="85" mass="9266">MPSTPILPEVVHVHPGDRLPLCRCGFSPCGPDCPADCISDRFLDIHREQYLLLCRCGCSATPPWCDGSHVPEKGLAASLKGFFAR</sequence>
<dbReference type="Pfam" id="PF09360">
    <property type="entry name" value="zf-CDGSH"/>
    <property type="match status" value="1"/>
</dbReference>
<dbReference type="RefSeq" id="WP_084315100.1">
    <property type="nucleotide sequence ID" value="NZ_FNIJ01000025.1"/>
</dbReference>
<accession>A0A1H0QSZ9</accession>
<dbReference type="Proteomes" id="UP000242957">
    <property type="component" value="Unassembled WGS sequence"/>
</dbReference>
<dbReference type="InterPro" id="IPR042216">
    <property type="entry name" value="MitoNEET_CISD"/>
</dbReference>
<dbReference type="GO" id="GO:0046872">
    <property type="term" value="F:metal ion binding"/>
    <property type="evidence" value="ECO:0007669"/>
    <property type="project" value="UniProtKB-KW"/>
</dbReference>
<dbReference type="AlphaFoldDB" id="A0A1H0QSZ9"/>
<dbReference type="Gene3D" id="3.40.5.90">
    <property type="entry name" value="CDGSH iron-sulfur domain, mitoNEET-type"/>
    <property type="match status" value="1"/>
</dbReference>
<evidence type="ECO:0000256" key="3">
    <source>
        <dbReference type="ARBA" id="ARBA00023004"/>
    </source>
</evidence>
<evidence type="ECO:0000313" key="6">
    <source>
        <dbReference type="EMBL" id="SDP20493.1"/>
    </source>
</evidence>
<keyword evidence="4" id="KW-0411">Iron-sulfur</keyword>
<evidence type="ECO:0000259" key="5">
    <source>
        <dbReference type="Pfam" id="PF09360"/>
    </source>
</evidence>